<comment type="caution">
    <text evidence="1">The sequence shown here is derived from an EMBL/GenBank/DDBJ whole genome shotgun (WGS) entry which is preliminary data.</text>
</comment>
<accession>A0ABR4AZA9</accession>
<dbReference type="EMBL" id="JBHFEH010000040">
    <property type="protein sequence ID" value="KAL2050984.1"/>
    <property type="molecule type" value="Genomic_DNA"/>
</dbReference>
<proteinExistence type="predicted"/>
<protein>
    <submittedName>
        <fullName evidence="1">Uncharacterized protein</fullName>
    </submittedName>
</protein>
<evidence type="ECO:0000313" key="2">
    <source>
        <dbReference type="Proteomes" id="UP001590951"/>
    </source>
</evidence>
<organism evidence="1 2">
    <name type="scientific">Lepraria finkii</name>
    <dbReference type="NCBI Taxonomy" id="1340010"/>
    <lineage>
        <taxon>Eukaryota</taxon>
        <taxon>Fungi</taxon>
        <taxon>Dikarya</taxon>
        <taxon>Ascomycota</taxon>
        <taxon>Pezizomycotina</taxon>
        <taxon>Lecanoromycetes</taxon>
        <taxon>OSLEUM clade</taxon>
        <taxon>Lecanoromycetidae</taxon>
        <taxon>Lecanorales</taxon>
        <taxon>Lecanorineae</taxon>
        <taxon>Stereocaulaceae</taxon>
        <taxon>Lepraria</taxon>
    </lineage>
</organism>
<reference evidence="1 2" key="1">
    <citation type="submission" date="2024-09" db="EMBL/GenBank/DDBJ databases">
        <title>Rethinking Asexuality: The Enigmatic Case of Functional Sexual Genes in Lepraria (Stereocaulaceae).</title>
        <authorList>
            <person name="Doellman M."/>
            <person name="Sun Y."/>
            <person name="Barcenas-Pena A."/>
            <person name="Lumbsch H.T."/>
            <person name="Grewe F."/>
        </authorList>
    </citation>
    <scope>NUCLEOTIDE SEQUENCE [LARGE SCALE GENOMIC DNA]</scope>
    <source>
        <strain evidence="1 2">Grewe 0041</strain>
    </source>
</reference>
<keyword evidence="2" id="KW-1185">Reference proteome</keyword>
<gene>
    <name evidence="1" type="ORF">ABVK25_008730</name>
</gene>
<dbReference type="Proteomes" id="UP001590951">
    <property type="component" value="Unassembled WGS sequence"/>
</dbReference>
<evidence type="ECO:0000313" key="1">
    <source>
        <dbReference type="EMBL" id="KAL2050984.1"/>
    </source>
</evidence>
<name>A0ABR4AZA9_9LECA</name>
<sequence>MDPPWCDGVATTQSLMMSSIMHFPSSAAGVQPRDIIGSFYCLLTAYIPPRQLNIKLTSPAHSICLHDGRKGVDQQQGIYTTFRGQVVTVRSAKACWLKLSLVG</sequence>